<proteinExistence type="predicted"/>
<feature type="transmembrane region" description="Helical" evidence="1">
    <location>
        <begin position="36"/>
        <end position="53"/>
    </location>
</feature>
<name>A0A1H7NRB7_RUMAL</name>
<feature type="transmembrane region" description="Helical" evidence="1">
    <location>
        <begin position="182"/>
        <end position="204"/>
    </location>
</feature>
<reference evidence="2 3" key="1">
    <citation type="submission" date="2016-10" db="EMBL/GenBank/DDBJ databases">
        <authorList>
            <person name="de Groot N.N."/>
        </authorList>
    </citation>
    <scope>NUCLEOTIDE SEQUENCE [LARGE SCALE GENOMIC DNA]</scope>
    <source>
        <strain evidence="2 3">KH2T6</strain>
    </source>
</reference>
<feature type="transmembrane region" description="Helical" evidence="1">
    <location>
        <begin position="73"/>
        <end position="95"/>
    </location>
</feature>
<keyword evidence="1" id="KW-0472">Membrane</keyword>
<protein>
    <submittedName>
        <fullName evidence="2">Uncharacterized protein</fullName>
    </submittedName>
</protein>
<dbReference type="Proteomes" id="UP000186015">
    <property type="component" value="Unassembled WGS sequence"/>
</dbReference>
<dbReference type="RefSeq" id="WP_074835205.1">
    <property type="nucleotide sequence ID" value="NZ_FOAT01000016.1"/>
</dbReference>
<feature type="transmembrane region" description="Helical" evidence="1">
    <location>
        <begin position="127"/>
        <end position="149"/>
    </location>
</feature>
<keyword evidence="1" id="KW-0812">Transmembrane</keyword>
<sequence length="215" mass="23958">MKRALYICEILTCAVFFAFICLHMRAFNEPICFGELGYILSLAGYGISAVLLIKKLIDELKSKSGRLSLKEGVFCTIYAHPLLAVVLMAVVVFFTDNFSTEGILLILSMFLLFISANWFEGRSMYKLIGLFVVLTFLIVAAFVFCGVMRTPTPYGFSPSGHLKDGMTPEELQRYKVEDLTKAVGGAAQLCFIPAIFAFLLADIFSDDMIYENSKI</sequence>
<evidence type="ECO:0000313" key="3">
    <source>
        <dbReference type="Proteomes" id="UP000186015"/>
    </source>
</evidence>
<dbReference type="OrthoDB" id="9865531at2"/>
<keyword evidence="1" id="KW-1133">Transmembrane helix</keyword>
<organism evidence="2 3">
    <name type="scientific">Ruminococcus albus</name>
    <dbReference type="NCBI Taxonomy" id="1264"/>
    <lineage>
        <taxon>Bacteria</taxon>
        <taxon>Bacillati</taxon>
        <taxon>Bacillota</taxon>
        <taxon>Clostridia</taxon>
        <taxon>Eubacteriales</taxon>
        <taxon>Oscillospiraceae</taxon>
        <taxon>Ruminococcus</taxon>
    </lineage>
</organism>
<dbReference type="EMBL" id="FOAT01000016">
    <property type="protein sequence ID" value="SEL26042.1"/>
    <property type="molecule type" value="Genomic_DNA"/>
</dbReference>
<gene>
    <name evidence="2" type="ORF">SAMN05216469_11660</name>
</gene>
<dbReference type="AlphaFoldDB" id="A0A1H7NRB7"/>
<evidence type="ECO:0000313" key="2">
    <source>
        <dbReference type="EMBL" id="SEL26042.1"/>
    </source>
</evidence>
<evidence type="ECO:0000256" key="1">
    <source>
        <dbReference type="SAM" id="Phobius"/>
    </source>
</evidence>
<feature type="transmembrane region" description="Helical" evidence="1">
    <location>
        <begin position="101"/>
        <end position="120"/>
    </location>
</feature>
<accession>A0A1H7NRB7</accession>